<sequence>MYGVWPPSAAFVNFRRRQVLDAIQSPLGHSANAGNIEYVDRSSARATEKRHEWPRRLRSADAAALDPFQSDLVASKLFTREEYTGLHYLLVDPLNPTASQRCPSPHINSTTTRVGWVESGVHSARSSSRCAVVFLRRSVVVVLLRRSVVVVFRFEIVTYHGLQLLPYFCLPQPLFVTVIIF</sequence>
<dbReference type="AlphaFoldDB" id="A0AA39LV76"/>
<keyword evidence="2" id="KW-1185">Reference proteome</keyword>
<name>A0AA39LV76_9BILA</name>
<evidence type="ECO:0000313" key="1">
    <source>
        <dbReference type="EMBL" id="KAK0410524.1"/>
    </source>
</evidence>
<organism evidence="1 2">
    <name type="scientific">Steinernema hermaphroditum</name>
    <dbReference type="NCBI Taxonomy" id="289476"/>
    <lineage>
        <taxon>Eukaryota</taxon>
        <taxon>Metazoa</taxon>
        <taxon>Ecdysozoa</taxon>
        <taxon>Nematoda</taxon>
        <taxon>Chromadorea</taxon>
        <taxon>Rhabditida</taxon>
        <taxon>Tylenchina</taxon>
        <taxon>Panagrolaimomorpha</taxon>
        <taxon>Strongyloidoidea</taxon>
        <taxon>Steinernematidae</taxon>
        <taxon>Steinernema</taxon>
    </lineage>
</organism>
<accession>A0AA39LV76</accession>
<dbReference type="Proteomes" id="UP001175271">
    <property type="component" value="Unassembled WGS sequence"/>
</dbReference>
<dbReference type="EMBL" id="JAUCMV010000003">
    <property type="protein sequence ID" value="KAK0410524.1"/>
    <property type="molecule type" value="Genomic_DNA"/>
</dbReference>
<reference evidence="1" key="1">
    <citation type="submission" date="2023-06" db="EMBL/GenBank/DDBJ databases">
        <title>Genomic analysis of the entomopathogenic nematode Steinernema hermaphroditum.</title>
        <authorList>
            <person name="Schwarz E.M."/>
            <person name="Heppert J.K."/>
            <person name="Baniya A."/>
            <person name="Schwartz H.T."/>
            <person name="Tan C.-H."/>
            <person name="Antoshechkin I."/>
            <person name="Sternberg P.W."/>
            <person name="Goodrich-Blair H."/>
            <person name="Dillman A.R."/>
        </authorList>
    </citation>
    <scope>NUCLEOTIDE SEQUENCE</scope>
    <source>
        <strain evidence="1">PS9179</strain>
        <tissue evidence="1">Whole animal</tissue>
    </source>
</reference>
<proteinExistence type="predicted"/>
<protein>
    <submittedName>
        <fullName evidence="1">Uncharacterized protein</fullName>
    </submittedName>
</protein>
<gene>
    <name evidence="1" type="ORF">QR680_005175</name>
</gene>
<evidence type="ECO:0000313" key="2">
    <source>
        <dbReference type="Proteomes" id="UP001175271"/>
    </source>
</evidence>
<comment type="caution">
    <text evidence="1">The sequence shown here is derived from an EMBL/GenBank/DDBJ whole genome shotgun (WGS) entry which is preliminary data.</text>
</comment>